<keyword evidence="2" id="KW-1185">Reference proteome</keyword>
<protein>
    <recommendedName>
        <fullName evidence="3">Glycosyltransferase</fullName>
    </recommendedName>
</protein>
<evidence type="ECO:0000313" key="1">
    <source>
        <dbReference type="EMBL" id="GAO43784.1"/>
    </source>
</evidence>
<evidence type="ECO:0008006" key="3">
    <source>
        <dbReference type="Google" id="ProtNLM"/>
    </source>
</evidence>
<organism evidence="1 2">
    <name type="scientific">Flavihumibacter petaseus NBRC 106054</name>
    <dbReference type="NCBI Taxonomy" id="1220578"/>
    <lineage>
        <taxon>Bacteria</taxon>
        <taxon>Pseudomonadati</taxon>
        <taxon>Bacteroidota</taxon>
        <taxon>Chitinophagia</taxon>
        <taxon>Chitinophagales</taxon>
        <taxon>Chitinophagaceae</taxon>
        <taxon>Flavihumibacter</taxon>
    </lineage>
</organism>
<reference evidence="1 2" key="1">
    <citation type="submission" date="2015-04" db="EMBL/GenBank/DDBJ databases">
        <title>Whole genome shotgun sequence of Flavihumibacter petaseus NBRC 106054.</title>
        <authorList>
            <person name="Miyazawa S."/>
            <person name="Hosoyama A."/>
            <person name="Hashimoto M."/>
            <person name="Noguchi M."/>
            <person name="Tsuchikane K."/>
            <person name="Ohji S."/>
            <person name="Yamazoe A."/>
            <person name="Ichikawa N."/>
            <person name="Kimura A."/>
            <person name="Fujita N."/>
        </authorList>
    </citation>
    <scope>NUCLEOTIDE SEQUENCE [LARGE SCALE GENOMIC DNA]</scope>
    <source>
        <strain evidence="1 2">NBRC 106054</strain>
    </source>
</reference>
<dbReference type="STRING" id="1220578.FPE01S_02_08900"/>
<gene>
    <name evidence="1" type="ORF">FPE01S_02_08900</name>
</gene>
<dbReference type="Gene3D" id="3.40.50.2000">
    <property type="entry name" value="Glycogen Phosphorylase B"/>
    <property type="match status" value="1"/>
</dbReference>
<sequence length="328" mass="36934">MKGVEFPQMNAVLGRPGSMKETECYDLPIRRHVTNLGPAIASVWELTDEDIDRIIVSRKIFVNTMGTSLAPFSLDTEDPFPRRRVLLRNPDGLIGDFLGTIPAMIDVARIHQLDVVIHPEARELFDLIPKRYGITAIDEPGSNDGYDYHGTMDISAAFTLSHQKDYYMSQAHMELLGLWVSPQPPKAELDIPDIDVPVADFILAPFSRSLPSEQKWPAAQWQKLVDMHPDKTFVVIGHDRDPRRFITGRNVLDAYAQPITEVCNLLKKARRGLISVVSGPSHLAFHLGVKNYLLTNQNMTWGNNPDAIQLRHQIPNMTAEDFSTFLDA</sequence>
<dbReference type="AlphaFoldDB" id="A0A0E9N1Q5"/>
<comment type="caution">
    <text evidence="1">The sequence shown here is derived from an EMBL/GenBank/DDBJ whole genome shotgun (WGS) entry which is preliminary data.</text>
</comment>
<dbReference type="SUPFAM" id="SSF53756">
    <property type="entry name" value="UDP-Glycosyltransferase/glycogen phosphorylase"/>
    <property type="match status" value="1"/>
</dbReference>
<dbReference type="RefSeq" id="WP_046369616.1">
    <property type="nucleotide sequence ID" value="NZ_BBWV01000002.1"/>
</dbReference>
<dbReference type="OrthoDB" id="1099760at2"/>
<dbReference type="EMBL" id="BBWV01000002">
    <property type="protein sequence ID" value="GAO43784.1"/>
    <property type="molecule type" value="Genomic_DNA"/>
</dbReference>
<dbReference type="Proteomes" id="UP000033121">
    <property type="component" value="Unassembled WGS sequence"/>
</dbReference>
<proteinExistence type="predicted"/>
<accession>A0A0E9N1Q5</accession>
<evidence type="ECO:0000313" key="2">
    <source>
        <dbReference type="Proteomes" id="UP000033121"/>
    </source>
</evidence>
<name>A0A0E9N1Q5_9BACT</name>